<dbReference type="InterPro" id="IPR011990">
    <property type="entry name" value="TPR-like_helical_dom_sf"/>
</dbReference>
<evidence type="ECO:0000313" key="5">
    <source>
        <dbReference type="EMBL" id="MCU7551570.1"/>
    </source>
</evidence>
<feature type="repeat" description="TPR" evidence="3">
    <location>
        <begin position="159"/>
        <end position="192"/>
    </location>
</feature>
<dbReference type="EMBL" id="JAOTIF010000021">
    <property type="protein sequence ID" value="MCU7551570.1"/>
    <property type="molecule type" value="Genomic_DNA"/>
</dbReference>
<feature type="repeat" description="TPR" evidence="3">
    <location>
        <begin position="262"/>
        <end position="295"/>
    </location>
</feature>
<comment type="caution">
    <text evidence="5">The sequence shown here is derived from an EMBL/GenBank/DDBJ whole genome shotgun (WGS) entry which is preliminary data.</text>
</comment>
<evidence type="ECO:0000313" key="6">
    <source>
        <dbReference type="Proteomes" id="UP001155483"/>
    </source>
</evidence>
<feature type="chain" id="PRO_5040951414" evidence="4">
    <location>
        <begin position="20"/>
        <end position="339"/>
    </location>
</feature>
<proteinExistence type="predicted"/>
<dbReference type="Gene3D" id="1.25.40.10">
    <property type="entry name" value="Tetratricopeptide repeat domain"/>
    <property type="match status" value="3"/>
</dbReference>
<dbReference type="PANTHER" id="PTHR44186">
    <property type="match status" value="1"/>
</dbReference>
<dbReference type="Proteomes" id="UP001155483">
    <property type="component" value="Unassembled WGS sequence"/>
</dbReference>
<keyword evidence="2 3" id="KW-0802">TPR repeat</keyword>
<feature type="repeat" description="TPR" evidence="3">
    <location>
        <begin position="296"/>
        <end position="329"/>
    </location>
</feature>
<evidence type="ECO:0000256" key="3">
    <source>
        <dbReference type="PROSITE-ProRule" id="PRU00339"/>
    </source>
</evidence>
<reference evidence="5" key="1">
    <citation type="submission" date="2022-09" db="EMBL/GenBank/DDBJ databases">
        <authorList>
            <person name="Yuan C."/>
            <person name="Ke Z."/>
        </authorList>
    </citation>
    <scope>NUCLEOTIDE SEQUENCE</scope>
    <source>
        <strain evidence="5">LB-8</strain>
    </source>
</reference>
<feature type="signal peptide" evidence="4">
    <location>
        <begin position="1"/>
        <end position="19"/>
    </location>
</feature>
<dbReference type="RefSeq" id="WP_279299006.1">
    <property type="nucleotide sequence ID" value="NZ_JAOTIF010000021.1"/>
</dbReference>
<feature type="repeat" description="TPR" evidence="3">
    <location>
        <begin position="228"/>
        <end position="261"/>
    </location>
</feature>
<sequence>MRKFILTAAFAGISTVMFAQSDSAAIFLQKGLEEKQKGRQMESLKHLEKAYQYNSSDKQVVMALAAAYYDLRRYGQSREKYQKLEQMGENSAATYKQLMLLSFNMRQFDDAIKYANLLKKVDPSEKVAFYIGKAHYENENYGEGIKQLDIAAKEDPNNAEIPYMVARAYADMLNYKQAVPYFQKALTLNPTQNRWIYELALMYYGMHDDQNSLKYMLEAAEKGYKRDNEYLENLGIAYLNAKKFDEGTAILKEALQRRPSDMNLLNMLAEAHYDAKKYVEAIDYWDQILGLDKENASALYMIGLSYQKKGEKEKGVALCDKAIEMDPSLAKNKKKIEMP</sequence>
<keyword evidence="1" id="KW-0677">Repeat</keyword>
<keyword evidence="4" id="KW-0732">Signal</keyword>
<evidence type="ECO:0000256" key="1">
    <source>
        <dbReference type="ARBA" id="ARBA00022737"/>
    </source>
</evidence>
<keyword evidence="6" id="KW-1185">Reference proteome</keyword>
<name>A0A9X3B926_9BACT</name>
<evidence type="ECO:0000256" key="4">
    <source>
        <dbReference type="SAM" id="SignalP"/>
    </source>
</evidence>
<gene>
    <name evidence="5" type="ORF">OCK74_20785</name>
</gene>
<reference evidence="5" key="2">
    <citation type="submission" date="2023-04" db="EMBL/GenBank/DDBJ databases">
        <title>Paracnuella aquatica gen. nov., sp. nov., a member of the family Chitinophagaceae isolated from a hot spring.</title>
        <authorList>
            <person name="Wang C."/>
        </authorList>
    </citation>
    <scope>NUCLEOTIDE SEQUENCE</scope>
    <source>
        <strain evidence="5">LB-8</strain>
    </source>
</reference>
<dbReference type="SUPFAM" id="SSF81901">
    <property type="entry name" value="HCP-like"/>
    <property type="match status" value="1"/>
</dbReference>
<dbReference type="PANTHER" id="PTHR44186:SF1">
    <property type="entry name" value="BARDET-BIEDL SYNDROME 4 PROTEIN"/>
    <property type="match status" value="1"/>
</dbReference>
<dbReference type="SMART" id="SM00028">
    <property type="entry name" value="TPR"/>
    <property type="match status" value="7"/>
</dbReference>
<dbReference type="Pfam" id="PF13181">
    <property type="entry name" value="TPR_8"/>
    <property type="match status" value="1"/>
</dbReference>
<dbReference type="Pfam" id="PF13432">
    <property type="entry name" value="TPR_16"/>
    <property type="match status" value="2"/>
</dbReference>
<organism evidence="5 6">
    <name type="scientific">Paraflavisolibacter caeni</name>
    <dbReference type="NCBI Taxonomy" id="2982496"/>
    <lineage>
        <taxon>Bacteria</taxon>
        <taxon>Pseudomonadati</taxon>
        <taxon>Bacteroidota</taxon>
        <taxon>Chitinophagia</taxon>
        <taxon>Chitinophagales</taxon>
        <taxon>Chitinophagaceae</taxon>
        <taxon>Paraflavisolibacter</taxon>
    </lineage>
</organism>
<dbReference type="Pfam" id="PF12895">
    <property type="entry name" value="ANAPC3"/>
    <property type="match status" value="1"/>
</dbReference>
<accession>A0A9X3B926</accession>
<dbReference type="SUPFAM" id="SSF48452">
    <property type="entry name" value="TPR-like"/>
    <property type="match status" value="1"/>
</dbReference>
<evidence type="ECO:0000256" key="2">
    <source>
        <dbReference type="ARBA" id="ARBA00022803"/>
    </source>
</evidence>
<dbReference type="AlphaFoldDB" id="A0A9X3B926"/>
<dbReference type="InterPro" id="IPR019734">
    <property type="entry name" value="TPR_rpt"/>
</dbReference>
<dbReference type="PROSITE" id="PS50005">
    <property type="entry name" value="TPR"/>
    <property type="match status" value="4"/>
</dbReference>
<protein>
    <submittedName>
        <fullName evidence="5">Tetratricopeptide repeat protein</fullName>
    </submittedName>
</protein>